<organism evidence="4 5">
    <name type="scientific">Mycolicibacterium holsaticum</name>
    <dbReference type="NCBI Taxonomy" id="152142"/>
    <lineage>
        <taxon>Bacteria</taxon>
        <taxon>Bacillati</taxon>
        <taxon>Actinomycetota</taxon>
        <taxon>Actinomycetes</taxon>
        <taxon>Mycobacteriales</taxon>
        <taxon>Mycobacteriaceae</taxon>
        <taxon>Mycolicibacterium</taxon>
    </lineage>
</organism>
<evidence type="ECO:0000256" key="2">
    <source>
        <dbReference type="ARBA" id="ARBA00022801"/>
    </source>
</evidence>
<dbReference type="RefSeq" id="WP_069403931.1">
    <property type="nucleotide sequence ID" value="NZ_MIGZ01000013.1"/>
</dbReference>
<evidence type="ECO:0000256" key="1">
    <source>
        <dbReference type="ARBA" id="ARBA00008645"/>
    </source>
</evidence>
<evidence type="ECO:0000259" key="3">
    <source>
        <dbReference type="Pfam" id="PF12146"/>
    </source>
</evidence>
<dbReference type="GO" id="GO:0052689">
    <property type="term" value="F:carboxylic ester hydrolase activity"/>
    <property type="evidence" value="ECO:0007669"/>
    <property type="project" value="UniProtKB-ARBA"/>
</dbReference>
<evidence type="ECO:0000313" key="4">
    <source>
        <dbReference type="EMBL" id="ODQ95753.1"/>
    </source>
</evidence>
<accession>A0A1E3S0P6</accession>
<evidence type="ECO:0000313" key="5">
    <source>
        <dbReference type="Proteomes" id="UP000094243"/>
    </source>
</evidence>
<dbReference type="AlphaFoldDB" id="A0A1E3S0P6"/>
<dbReference type="EMBL" id="MIGZ01000013">
    <property type="protein sequence ID" value="ODQ95753.1"/>
    <property type="molecule type" value="Genomic_DNA"/>
</dbReference>
<gene>
    <name evidence="4" type="ORF">BHQ17_03980</name>
</gene>
<comment type="similarity">
    <text evidence="1">Belongs to the AB hydrolase superfamily.</text>
</comment>
<dbReference type="PANTHER" id="PTHR22946:SF9">
    <property type="entry name" value="POLYKETIDE TRANSFERASE AF380"/>
    <property type="match status" value="1"/>
</dbReference>
<protein>
    <submittedName>
        <fullName evidence="4">Alpha/beta hydrolase</fullName>
    </submittedName>
</protein>
<dbReference type="InterPro" id="IPR022742">
    <property type="entry name" value="Hydrolase_4"/>
</dbReference>
<keyword evidence="2 4" id="KW-0378">Hydrolase</keyword>
<name>A0A1E3S0P6_9MYCO</name>
<dbReference type="Gene3D" id="3.40.50.1820">
    <property type="entry name" value="alpha/beta hydrolase"/>
    <property type="match status" value="1"/>
</dbReference>
<dbReference type="Pfam" id="PF12146">
    <property type="entry name" value="Hydrolase_4"/>
    <property type="match status" value="1"/>
</dbReference>
<sequence length="292" mass="31625">MTARITFESGGEVCVGYLYGEHAADPRACIVMCQGFGGTQDTPAFTANARDFAAAGYLVLTFDYRRLGESSGLPRQLVDIAGQLDDIAAAVACARRHQGGDGDRIVLWGTSLGGGHVVTAAARDPRIAAVIAQIPYNGFPKNVQGRSTATTLRLLTVMVCDAVRGALHVSPSYIKQVGMPGELAVMASPEAQQTIDEMTSATWRNEVAPRSLLDMWRYKPGDHARFVQAPVLVCIGKHDKETQESDAAQLAALAPHGELRTYPHAHFDFYRDDVRREVLADQLAFLSRVLDP</sequence>
<reference evidence="5" key="1">
    <citation type="submission" date="2016-09" db="EMBL/GenBank/DDBJ databases">
        <authorList>
            <person name="Greninger A.L."/>
            <person name="Jerome K.R."/>
            <person name="Mcnair B."/>
            <person name="Wallis C."/>
            <person name="Fang F."/>
        </authorList>
    </citation>
    <scope>NUCLEOTIDE SEQUENCE [LARGE SCALE GENOMIC DNA]</scope>
    <source>
        <strain evidence="5">M7</strain>
    </source>
</reference>
<feature type="domain" description="Serine aminopeptidase S33" evidence="3">
    <location>
        <begin position="25"/>
        <end position="265"/>
    </location>
</feature>
<dbReference type="InterPro" id="IPR029058">
    <property type="entry name" value="AB_hydrolase_fold"/>
</dbReference>
<dbReference type="Proteomes" id="UP000094243">
    <property type="component" value="Unassembled WGS sequence"/>
</dbReference>
<dbReference type="PANTHER" id="PTHR22946">
    <property type="entry name" value="DIENELACTONE HYDROLASE DOMAIN-CONTAINING PROTEIN-RELATED"/>
    <property type="match status" value="1"/>
</dbReference>
<dbReference type="InterPro" id="IPR050261">
    <property type="entry name" value="FrsA_esterase"/>
</dbReference>
<dbReference type="SUPFAM" id="SSF53474">
    <property type="entry name" value="alpha/beta-Hydrolases"/>
    <property type="match status" value="1"/>
</dbReference>
<keyword evidence="5" id="KW-1185">Reference proteome</keyword>
<comment type="caution">
    <text evidence="4">The sequence shown here is derived from an EMBL/GenBank/DDBJ whole genome shotgun (WGS) entry which is preliminary data.</text>
</comment>
<dbReference type="OrthoDB" id="5902829at2"/>
<proteinExistence type="inferred from homology"/>